<dbReference type="EMBL" id="SWLG01000005">
    <property type="protein sequence ID" value="TLS37724.1"/>
    <property type="molecule type" value="Genomic_DNA"/>
</dbReference>
<dbReference type="OrthoDB" id="3008122at2"/>
<keyword evidence="2" id="KW-1185">Reference proteome</keyword>
<proteinExistence type="predicted"/>
<gene>
    <name evidence="1" type="ORF">FCL54_07835</name>
</gene>
<name>A0A5R9FB09_9BACL</name>
<accession>A0A5R9FB09</accession>
<sequence>MNEELGTCTYCGRTGKAKNLRKLPDDKYPREYCPKCYPSVLGEHNKERNEYLRQREQIERWKKGMKDPGGKPGT</sequence>
<dbReference type="AlphaFoldDB" id="A0A5R9FB09"/>
<dbReference type="Proteomes" id="UP000308230">
    <property type="component" value="Unassembled WGS sequence"/>
</dbReference>
<protein>
    <submittedName>
        <fullName evidence="1">Uncharacterized protein</fullName>
    </submittedName>
</protein>
<reference evidence="1 2" key="1">
    <citation type="submission" date="2019-04" db="EMBL/GenBank/DDBJ databases">
        <title>Bacillus caeni sp. nov., a bacterium isolated from mangrove sediment.</title>
        <authorList>
            <person name="Huang H."/>
            <person name="Mo K."/>
            <person name="Hu Y."/>
        </authorList>
    </citation>
    <scope>NUCLEOTIDE SEQUENCE [LARGE SCALE GENOMIC DNA]</scope>
    <source>
        <strain evidence="1 2">HB172195</strain>
    </source>
</reference>
<organism evidence="1 2">
    <name type="scientific">Exobacillus caeni</name>
    <dbReference type="NCBI Taxonomy" id="2574798"/>
    <lineage>
        <taxon>Bacteria</taxon>
        <taxon>Bacillati</taxon>
        <taxon>Bacillota</taxon>
        <taxon>Bacilli</taxon>
        <taxon>Bacillales</taxon>
        <taxon>Guptibacillaceae</taxon>
        <taxon>Exobacillus</taxon>
    </lineage>
</organism>
<dbReference type="RefSeq" id="WP_138125080.1">
    <property type="nucleotide sequence ID" value="NZ_SWLG01000005.1"/>
</dbReference>
<evidence type="ECO:0000313" key="2">
    <source>
        <dbReference type="Proteomes" id="UP000308230"/>
    </source>
</evidence>
<evidence type="ECO:0000313" key="1">
    <source>
        <dbReference type="EMBL" id="TLS37724.1"/>
    </source>
</evidence>
<comment type="caution">
    <text evidence="1">The sequence shown here is derived from an EMBL/GenBank/DDBJ whole genome shotgun (WGS) entry which is preliminary data.</text>
</comment>